<feature type="signal peptide" evidence="1">
    <location>
        <begin position="1"/>
        <end position="20"/>
    </location>
</feature>
<organism evidence="2 3">
    <name type="scientific">Undibacterium seohonense</name>
    <dbReference type="NCBI Taxonomy" id="1344950"/>
    <lineage>
        <taxon>Bacteria</taxon>
        <taxon>Pseudomonadati</taxon>
        <taxon>Pseudomonadota</taxon>
        <taxon>Betaproteobacteria</taxon>
        <taxon>Burkholderiales</taxon>
        <taxon>Oxalobacteraceae</taxon>
        <taxon>Undibacterium</taxon>
    </lineage>
</organism>
<accession>A0ABR6X3U5</accession>
<keyword evidence="3" id="KW-1185">Reference proteome</keyword>
<feature type="chain" id="PRO_5045720712" evidence="1">
    <location>
        <begin position="21"/>
        <end position="255"/>
    </location>
</feature>
<dbReference type="Proteomes" id="UP000648257">
    <property type="component" value="Unassembled WGS sequence"/>
</dbReference>
<dbReference type="GO" id="GO:0008168">
    <property type="term" value="F:methyltransferase activity"/>
    <property type="evidence" value="ECO:0007669"/>
    <property type="project" value="UniProtKB-KW"/>
</dbReference>
<keyword evidence="2" id="KW-0808">Transferase</keyword>
<keyword evidence="1" id="KW-0732">Signal</keyword>
<dbReference type="InterPro" id="IPR016980">
    <property type="entry name" value="S-AdoMet-dep_MeTrfase_Alr7345"/>
</dbReference>
<name>A0ABR6X3U5_9BURK</name>
<evidence type="ECO:0000313" key="3">
    <source>
        <dbReference type="Proteomes" id="UP000648257"/>
    </source>
</evidence>
<dbReference type="PIRSF" id="PIRSF031679">
    <property type="entry name" value="Mtase_Alr7345_prd"/>
    <property type="match status" value="1"/>
</dbReference>
<evidence type="ECO:0000313" key="2">
    <source>
        <dbReference type="EMBL" id="MBC3807358.1"/>
    </source>
</evidence>
<dbReference type="Gene3D" id="3.40.50.150">
    <property type="entry name" value="Vaccinia Virus protein VP39"/>
    <property type="match status" value="1"/>
</dbReference>
<dbReference type="SUPFAM" id="SSF53335">
    <property type="entry name" value="S-adenosyl-L-methionine-dependent methyltransferases"/>
    <property type="match status" value="1"/>
</dbReference>
<protein>
    <submittedName>
        <fullName evidence="2">Class I SAM-dependent methyltransferase</fullName>
    </submittedName>
</protein>
<reference evidence="2 3" key="1">
    <citation type="submission" date="2020-08" db="EMBL/GenBank/DDBJ databases">
        <title>Novel species isolated from subtropical streams in China.</title>
        <authorList>
            <person name="Lu H."/>
        </authorList>
    </citation>
    <scope>NUCLEOTIDE SEQUENCE [LARGE SCALE GENOMIC DNA]</scope>
    <source>
        <strain evidence="2 3">KACC 16656</strain>
    </source>
</reference>
<dbReference type="GO" id="GO:0032259">
    <property type="term" value="P:methylation"/>
    <property type="evidence" value="ECO:0007669"/>
    <property type="project" value="UniProtKB-KW"/>
</dbReference>
<dbReference type="RefSeq" id="WP_186922444.1">
    <property type="nucleotide sequence ID" value="NZ_JACOFW010000007.1"/>
</dbReference>
<keyword evidence="2" id="KW-0489">Methyltransferase</keyword>
<dbReference type="EMBL" id="JACOFW010000007">
    <property type="protein sequence ID" value="MBC3807358.1"/>
    <property type="molecule type" value="Genomic_DNA"/>
</dbReference>
<comment type="caution">
    <text evidence="2">The sequence shown here is derived from an EMBL/GenBank/DDBJ whole genome shotgun (WGS) entry which is preliminary data.</text>
</comment>
<proteinExistence type="predicted"/>
<sequence length="255" mass="27359">MKKILMALVVTAASTQLVYANDALKAAIAGEQRTPANVVRDAARHPYETLNFFNVGAKSTVVELAPGGGWYTEILAPYLRKDGKLILAGAGAKLKTKLEGTPAVYDKVAFGDLMPGKKTDYAPKNSVDVVLTFRNVHNWIGASDTAAKEVFQSAYDALKPGGVFGVVEHRLPVSTTQDAKASSGYVHEAFVIKLAESVGFKLAAKSEVNANPKDTANHEGGVWALPPVLGNKEKDKEKYLAIGESDRMTLKFVKP</sequence>
<gene>
    <name evidence="2" type="ORF">H8K52_08375</name>
</gene>
<dbReference type="InterPro" id="IPR029063">
    <property type="entry name" value="SAM-dependent_MTases_sf"/>
</dbReference>
<evidence type="ECO:0000256" key="1">
    <source>
        <dbReference type="SAM" id="SignalP"/>
    </source>
</evidence>